<accession>A0A2H0VFW2</accession>
<feature type="transmembrane region" description="Helical" evidence="1">
    <location>
        <begin position="140"/>
        <end position="160"/>
    </location>
</feature>
<sequence length="333" mass="36209">MTPRIQLALARWARVGGAQDLINRVLRFEEVVDRWFQLLMAVVAAEWASVLILSWYGQLTPAIVVWATIALIAIAFLLAIFGVRLLGRFIALSAALRRAGKAGKALDRTIRTHIAFRIALAVASFVFLASWLLIFPIEGLVTAALLWAIAILSAILALIASPESGVRSLMMALTLVFVAIAAGLSAATVESSPVNQATRDFIEWTEPDEVVITIYQSDPAPPAFSRPLVTPPGMVIVRTVEVSLTSDLYASGWTKNRNTTVNPRELWMVQLPHCESGGVEYEVGASPQHWWLYAGVEPGWSERVDPEYGAPVSFKAIGDCLEATIVVFTPASG</sequence>
<comment type="caution">
    <text evidence="2">The sequence shown here is derived from an EMBL/GenBank/DDBJ whole genome shotgun (WGS) entry which is preliminary data.</text>
</comment>
<keyword evidence="1" id="KW-1133">Transmembrane helix</keyword>
<evidence type="ECO:0000313" key="2">
    <source>
        <dbReference type="EMBL" id="PIR97997.1"/>
    </source>
</evidence>
<evidence type="ECO:0000256" key="1">
    <source>
        <dbReference type="SAM" id="Phobius"/>
    </source>
</evidence>
<protein>
    <submittedName>
        <fullName evidence="2">Uncharacterized protein</fullName>
    </submittedName>
</protein>
<keyword evidence="1" id="KW-0472">Membrane</keyword>
<keyword evidence="1" id="KW-0812">Transmembrane</keyword>
<organism evidence="2 3">
    <name type="scientific">Candidatus Colwellbacteria bacterium CG10_big_fil_rev_8_21_14_0_10_42_22</name>
    <dbReference type="NCBI Taxonomy" id="1974540"/>
    <lineage>
        <taxon>Bacteria</taxon>
        <taxon>Candidatus Colwelliibacteriota</taxon>
    </lineage>
</organism>
<dbReference type="Proteomes" id="UP000231466">
    <property type="component" value="Unassembled WGS sequence"/>
</dbReference>
<dbReference type="EMBL" id="PFAH01000007">
    <property type="protein sequence ID" value="PIR97997.1"/>
    <property type="molecule type" value="Genomic_DNA"/>
</dbReference>
<evidence type="ECO:0000313" key="3">
    <source>
        <dbReference type="Proteomes" id="UP000231466"/>
    </source>
</evidence>
<feature type="transmembrane region" description="Helical" evidence="1">
    <location>
        <begin position="114"/>
        <end position="134"/>
    </location>
</feature>
<feature type="transmembrane region" description="Helical" evidence="1">
    <location>
        <begin position="35"/>
        <end position="57"/>
    </location>
</feature>
<name>A0A2H0VFW2_9BACT</name>
<reference evidence="3" key="1">
    <citation type="submission" date="2017-09" db="EMBL/GenBank/DDBJ databases">
        <title>Depth-based differentiation of microbial function through sediment-hosted aquifers and enrichment of novel symbionts in the deep terrestrial subsurface.</title>
        <authorList>
            <person name="Probst A.J."/>
            <person name="Ladd B."/>
            <person name="Jarett J.K."/>
            <person name="Geller-Mcgrath D.E."/>
            <person name="Sieber C.M.K."/>
            <person name="Emerson J.B."/>
            <person name="Anantharaman K."/>
            <person name="Thomas B.C."/>
            <person name="Malmstrom R."/>
            <person name="Stieglmeier M."/>
            <person name="Klingl A."/>
            <person name="Woyke T."/>
            <person name="Ryan C.M."/>
            <person name="Banfield J.F."/>
        </authorList>
    </citation>
    <scope>NUCLEOTIDE SEQUENCE [LARGE SCALE GENOMIC DNA]</scope>
</reference>
<feature type="transmembrane region" description="Helical" evidence="1">
    <location>
        <begin position="63"/>
        <end position="87"/>
    </location>
</feature>
<feature type="transmembrane region" description="Helical" evidence="1">
    <location>
        <begin position="169"/>
        <end position="189"/>
    </location>
</feature>
<dbReference type="AlphaFoldDB" id="A0A2H0VFW2"/>
<gene>
    <name evidence="2" type="ORF">COT89_01975</name>
</gene>
<proteinExistence type="predicted"/>